<feature type="signal peptide" evidence="1">
    <location>
        <begin position="1"/>
        <end position="19"/>
    </location>
</feature>
<organism evidence="3 4">
    <name type="scientific">Chitinimonas taiwanensis DSM 18899</name>
    <dbReference type="NCBI Taxonomy" id="1121279"/>
    <lineage>
        <taxon>Bacteria</taxon>
        <taxon>Pseudomonadati</taxon>
        <taxon>Pseudomonadota</taxon>
        <taxon>Betaproteobacteria</taxon>
        <taxon>Neisseriales</taxon>
        <taxon>Chitinibacteraceae</taxon>
        <taxon>Chitinimonas</taxon>
    </lineage>
</organism>
<reference evidence="3 4" key="1">
    <citation type="submission" date="2016-11" db="EMBL/GenBank/DDBJ databases">
        <authorList>
            <person name="Jaros S."/>
            <person name="Januszkiewicz K."/>
            <person name="Wedrychowicz H."/>
        </authorList>
    </citation>
    <scope>NUCLEOTIDE SEQUENCE [LARGE SCALE GENOMIC DNA]</scope>
    <source>
        <strain evidence="3 4">DSM 18899</strain>
    </source>
</reference>
<dbReference type="InterPro" id="IPR001279">
    <property type="entry name" value="Metallo-B-lactamas"/>
</dbReference>
<feature type="domain" description="Metallo-beta-lactamase" evidence="2">
    <location>
        <begin position="295"/>
        <end position="472"/>
    </location>
</feature>
<evidence type="ECO:0000313" key="3">
    <source>
        <dbReference type="EMBL" id="SFZ77878.1"/>
    </source>
</evidence>
<feature type="chain" id="PRO_5013176638" evidence="1">
    <location>
        <begin position="20"/>
        <end position="494"/>
    </location>
</feature>
<dbReference type="STRING" id="1121279.SAMN02745887_02669"/>
<sequence>MQMLVPLALFVLFSTPLLAQSPRLKQHSAQQTLEKALAAHGGAARIAAASGLSYQLEGGFYAPLQAPGYHGPFEPLPLSARYVFDWAGQRSAIDSKLVFPGGFTLHSRELAGPESVRIDHAGHAFSRNTPLSLAANAFRYHPLPLLRQLQHPDAELSDGGEDEFFGSKVRRLTARWPRLATGLEVLVDADTGLIAGYRQPRSYPLQPKGVNTVRFLDYHELAGLRLPAKVSGETLSEPRLGFELALSEQTLGPAPADAFVVPADYIEVPAESALGPYVRELAPDVHLVERLGGQDYAALVLVFDDAVTVVEAPLNEQAGQQLLAAVEQIAPGKPIKTLVLSHHHDDHLGGMVAVIDRGARVLAPAGAEATLRAIYAAKHPGQALAFTGIAAGQKMLLADAHHQVELYNLSDNPHAEQILALYIPSEKLLFQADLFTNHAQQAANAPANEGGIALVRWLKAQGIQPERIAGVHGTVASRADINRMLSKAKSDLRL</sequence>
<name>A0A1K2HM60_9NEIS</name>
<dbReference type="SMART" id="SM00849">
    <property type="entry name" value="Lactamase_B"/>
    <property type="match status" value="1"/>
</dbReference>
<keyword evidence="1" id="KW-0732">Signal</keyword>
<dbReference type="Proteomes" id="UP000186513">
    <property type="component" value="Unassembled WGS sequence"/>
</dbReference>
<dbReference type="Pfam" id="PF00753">
    <property type="entry name" value="Lactamase_B"/>
    <property type="match status" value="1"/>
</dbReference>
<dbReference type="PANTHER" id="PTHR42951:SF20">
    <property type="entry name" value="BETA LACTAMASE"/>
    <property type="match status" value="1"/>
</dbReference>
<dbReference type="Gene3D" id="3.60.15.10">
    <property type="entry name" value="Ribonuclease Z/Hydroxyacylglutathione hydrolase-like"/>
    <property type="match status" value="1"/>
</dbReference>
<keyword evidence="4" id="KW-1185">Reference proteome</keyword>
<gene>
    <name evidence="3" type="ORF">SAMN02745887_02669</name>
</gene>
<evidence type="ECO:0000259" key="2">
    <source>
        <dbReference type="SMART" id="SM00849"/>
    </source>
</evidence>
<protein>
    <submittedName>
        <fullName evidence="3">Metallo-beta-lactamase superfamily protein</fullName>
    </submittedName>
</protein>
<accession>A0A1K2HM60</accession>
<evidence type="ECO:0000313" key="4">
    <source>
        <dbReference type="Proteomes" id="UP000186513"/>
    </source>
</evidence>
<dbReference type="PANTHER" id="PTHR42951">
    <property type="entry name" value="METALLO-BETA-LACTAMASE DOMAIN-CONTAINING"/>
    <property type="match status" value="1"/>
</dbReference>
<dbReference type="InterPro" id="IPR050855">
    <property type="entry name" value="NDM-1-like"/>
</dbReference>
<dbReference type="SUPFAM" id="SSF56281">
    <property type="entry name" value="Metallo-hydrolase/oxidoreductase"/>
    <property type="match status" value="1"/>
</dbReference>
<evidence type="ECO:0000256" key="1">
    <source>
        <dbReference type="SAM" id="SignalP"/>
    </source>
</evidence>
<dbReference type="RefSeq" id="WP_072429165.1">
    <property type="nucleotide sequence ID" value="NZ_FPKR01000010.1"/>
</dbReference>
<dbReference type="EMBL" id="FPKR01000010">
    <property type="protein sequence ID" value="SFZ77878.1"/>
    <property type="molecule type" value="Genomic_DNA"/>
</dbReference>
<proteinExistence type="predicted"/>
<dbReference type="InterPro" id="IPR036866">
    <property type="entry name" value="RibonucZ/Hydroxyglut_hydro"/>
</dbReference>
<dbReference type="AlphaFoldDB" id="A0A1K2HM60"/>
<dbReference type="OrthoDB" id="2971563at2"/>